<protein>
    <recommendedName>
        <fullName evidence="2">F-box domain-containing protein</fullName>
    </recommendedName>
</protein>
<sequence length="366" mass="42355">MNKRCKFKIIVSFFFAICDSKAQAMTFPAGLPMNSSFSMLEMLPNEILVRIFSSLGLQDRRVVRASSQTLKKAISKSDLTAESIRIEFNRRDGDHMTIFRSPYDDGSLSTIFSNPEESIREWLGTLSKRLFFRRLRTGQLLIVCNASPVEEATMRNVTGLLDFQSFSLQFSSRNQPSVMDFVRSSKKRIDSLEVEYFIPDLQEILQLPRMSYFCLERMSRRYADEQVLAIAGREHATLSLRVNLLQTQTLLSLIEIVRRSKLIQTIRIDVPTAYFHEFLASFGLHEERQRLMDVSDPASPVFVLNFEYSNKYYLDMGAAFLCTYDDGVWRPLPLESRRMVRIENRRISECLRPMHALDLARMQGGE</sequence>
<evidence type="ECO:0000256" key="1">
    <source>
        <dbReference type="SAM" id="SignalP"/>
    </source>
</evidence>
<reference evidence="3" key="1">
    <citation type="submission" date="2023-10" db="EMBL/GenBank/DDBJ databases">
        <title>Genome assembly of Pristionchus species.</title>
        <authorList>
            <person name="Yoshida K."/>
            <person name="Sommer R.J."/>
        </authorList>
    </citation>
    <scope>NUCLEOTIDE SEQUENCE</scope>
    <source>
        <strain evidence="3">RS5133</strain>
    </source>
</reference>
<feature type="signal peptide" evidence="1">
    <location>
        <begin position="1"/>
        <end position="24"/>
    </location>
</feature>
<dbReference type="Proteomes" id="UP001432322">
    <property type="component" value="Unassembled WGS sequence"/>
</dbReference>
<proteinExistence type="predicted"/>
<dbReference type="PROSITE" id="PS50181">
    <property type="entry name" value="FBOX"/>
    <property type="match status" value="1"/>
</dbReference>
<feature type="domain" description="F-box" evidence="2">
    <location>
        <begin position="37"/>
        <end position="84"/>
    </location>
</feature>
<feature type="chain" id="PRO_5043360874" description="F-box domain-containing protein" evidence="1">
    <location>
        <begin position="25"/>
        <end position="366"/>
    </location>
</feature>
<dbReference type="AlphaFoldDB" id="A0AAV5W6Q7"/>
<evidence type="ECO:0000313" key="3">
    <source>
        <dbReference type="EMBL" id="GMT26657.1"/>
    </source>
</evidence>
<evidence type="ECO:0000313" key="4">
    <source>
        <dbReference type="Proteomes" id="UP001432322"/>
    </source>
</evidence>
<keyword evidence="4" id="KW-1185">Reference proteome</keyword>
<dbReference type="EMBL" id="BTSY01000005">
    <property type="protein sequence ID" value="GMT26657.1"/>
    <property type="molecule type" value="Genomic_DNA"/>
</dbReference>
<gene>
    <name evidence="3" type="ORF">PFISCL1PPCAC_17954</name>
</gene>
<organism evidence="3 4">
    <name type="scientific">Pristionchus fissidentatus</name>
    <dbReference type="NCBI Taxonomy" id="1538716"/>
    <lineage>
        <taxon>Eukaryota</taxon>
        <taxon>Metazoa</taxon>
        <taxon>Ecdysozoa</taxon>
        <taxon>Nematoda</taxon>
        <taxon>Chromadorea</taxon>
        <taxon>Rhabditida</taxon>
        <taxon>Rhabditina</taxon>
        <taxon>Diplogasteromorpha</taxon>
        <taxon>Diplogasteroidea</taxon>
        <taxon>Neodiplogasteridae</taxon>
        <taxon>Pristionchus</taxon>
    </lineage>
</organism>
<comment type="caution">
    <text evidence="3">The sequence shown here is derived from an EMBL/GenBank/DDBJ whole genome shotgun (WGS) entry which is preliminary data.</text>
</comment>
<dbReference type="SUPFAM" id="SSF81383">
    <property type="entry name" value="F-box domain"/>
    <property type="match status" value="1"/>
</dbReference>
<dbReference type="InterPro" id="IPR036047">
    <property type="entry name" value="F-box-like_dom_sf"/>
</dbReference>
<accession>A0AAV5W6Q7</accession>
<dbReference type="InterPro" id="IPR001810">
    <property type="entry name" value="F-box_dom"/>
</dbReference>
<name>A0AAV5W6Q7_9BILA</name>
<evidence type="ECO:0000259" key="2">
    <source>
        <dbReference type="PROSITE" id="PS50181"/>
    </source>
</evidence>
<dbReference type="Pfam" id="PF00646">
    <property type="entry name" value="F-box"/>
    <property type="match status" value="1"/>
</dbReference>
<keyword evidence="1" id="KW-0732">Signal</keyword>